<protein>
    <submittedName>
        <fullName evidence="5">Type 1 glutamine amidotransferase domain-containing protein</fullName>
    </submittedName>
</protein>
<dbReference type="GO" id="GO:0016740">
    <property type="term" value="F:transferase activity"/>
    <property type="evidence" value="ECO:0007669"/>
    <property type="project" value="UniProtKB-KW"/>
</dbReference>
<dbReference type="InterPro" id="IPR050325">
    <property type="entry name" value="Prot/Nucl_acid_deglycase"/>
</dbReference>
<evidence type="ECO:0000313" key="5">
    <source>
        <dbReference type="EMBL" id="RIV19119.1"/>
    </source>
</evidence>
<evidence type="ECO:0000313" key="6">
    <source>
        <dbReference type="Proteomes" id="UP000283523"/>
    </source>
</evidence>
<dbReference type="AlphaFoldDB" id="A0A418M0U2"/>
<evidence type="ECO:0000259" key="4">
    <source>
        <dbReference type="Pfam" id="PF01965"/>
    </source>
</evidence>
<comment type="similarity">
    <text evidence="3">Belongs to the peptidase C56 family. HSP31-like subfamily.</text>
</comment>
<keyword evidence="1" id="KW-0346">Stress response</keyword>
<organism evidence="5 6">
    <name type="scientific">Fibrisoma montanum</name>
    <dbReference type="NCBI Taxonomy" id="2305895"/>
    <lineage>
        <taxon>Bacteria</taxon>
        <taxon>Pseudomonadati</taxon>
        <taxon>Bacteroidota</taxon>
        <taxon>Cytophagia</taxon>
        <taxon>Cytophagales</taxon>
        <taxon>Spirosomataceae</taxon>
        <taxon>Fibrisoma</taxon>
    </lineage>
</organism>
<accession>A0A418M0U2</accession>
<comment type="caution">
    <text evidence="5">The sequence shown here is derived from an EMBL/GenBank/DDBJ whole genome shotgun (WGS) entry which is preliminary data.</text>
</comment>
<proteinExistence type="inferred from homology"/>
<evidence type="ECO:0000256" key="2">
    <source>
        <dbReference type="ARBA" id="ARBA00023239"/>
    </source>
</evidence>
<feature type="domain" description="DJ-1/PfpI" evidence="4">
    <location>
        <begin position="128"/>
        <end position="270"/>
    </location>
</feature>
<dbReference type="PANTHER" id="PTHR48094">
    <property type="entry name" value="PROTEIN/NUCLEIC ACID DEGLYCASE DJ-1-RELATED"/>
    <property type="match status" value="1"/>
</dbReference>
<reference evidence="5 6" key="1">
    <citation type="submission" date="2018-08" db="EMBL/GenBank/DDBJ databases">
        <title>Fibrisoma montanum sp. nov., isolated from Danxia mountain soil.</title>
        <authorList>
            <person name="Huang Y."/>
        </authorList>
    </citation>
    <scope>NUCLEOTIDE SEQUENCE [LARGE SCALE GENOMIC DNA]</scope>
    <source>
        <strain evidence="5 6">HYT19</strain>
    </source>
</reference>
<keyword evidence="5" id="KW-0808">Transferase</keyword>
<sequence length="340" mass="37693">MAVEQQVFPPRYPPTNHSDIPTAVIRHFARSGFDYYAFSPEPQRFMTDSRQLVLALTRFESFYLAFLSGPYTFDEIIRTIRHWKTMKKAGVLILLLVSALSGYPQSRKILIVSTNVDSVGSKKSGTFLMEIALPFSVFQKNGYSVDIVTPKGGPAAIYQSSKTWDELTQAQTNPAYLAAVANTYPPEKIQPSAYAAVYYPGGHGQFFDVLSDERIARLAAAIYENGGVVGSAGHGTASLVNIQLRDGQYFVKDKTITCFPTWAEKAYMDISQYGKLLPLDMQQVLTRRGANLVVSTQATKDDQHLTHVIDARHRVVTGTFASSAKWVAEEMLKLIAGSTR</sequence>
<keyword evidence="5" id="KW-0315">Glutamine amidotransferase</keyword>
<dbReference type="SUPFAM" id="SSF52317">
    <property type="entry name" value="Class I glutamine amidotransferase-like"/>
    <property type="match status" value="1"/>
</dbReference>
<gene>
    <name evidence="5" type="ORF">DYU11_26900</name>
</gene>
<evidence type="ECO:0000256" key="3">
    <source>
        <dbReference type="ARBA" id="ARBA00038493"/>
    </source>
</evidence>
<keyword evidence="6" id="KW-1185">Reference proteome</keyword>
<dbReference type="InterPro" id="IPR029062">
    <property type="entry name" value="Class_I_gatase-like"/>
</dbReference>
<dbReference type="GO" id="GO:0019172">
    <property type="term" value="F:glyoxalase III activity"/>
    <property type="evidence" value="ECO:0007669"/>
    <property type="project" value="TreeGrafter"/>
</dbReference>
<dbReference type="GO" id="GO:0005737">
    <property type="term" value="C:cytoplasm"/>
    <property type="evidence" value="ECO:0007669"/>
    <property type="project" value="TreeGrafter"/>
</dbReference>
<name>A0A418M0U2_9BACT</name>
<dbReference type="CDD" id="cd03141">
    <property type="entry name" value="GATase1_Hsp31_like"/>
    <property type="match status" value="1"/>
</dbReference>
<evidence type="ECO:0000256" key="1">
    <source>
        <dbReference type="ARBA" id="ARBA00023016"/>
    </source>
</evidence>
<dbReference type="InterPro" id="IPR002818">
    <property type="entry name" value="DJ-1/PfpI"/>
</dbReference>
<dbReference type="PANTHER" id="PTHR48094:SF11">
    <property type="entry name" value="GLUTATHIONE-INDEPENDENT GLYOXALASE HSP31-RELATED"/>
    <property type="match status" value="1"/>
</dbReference>
<dbReference type="EMBL" id="QXED01000009">
    <property type="protein sequence ID" value="RIV19119.1"/>
    <property type="molecule type" value="Genomic_DNA"/>
</dbReference>
<dbReference type="Pfam" id="PF01965">
    <property type="entry name" value="DJ-1_PfpI"/>
    <property type="match status" value="1"/>
</dbReference>
<dbReference type="GO" id="GO:0019243">
    <property type="term" value="P:methylglyoxal catabolic process to D-lactate via S-lactoyl-glutathione"/>
    <property type="evidence" value="ECO:0007669"/>
    <property type="project" value="TreeGrafter"/>
</dbReference>
<keyword evidence="2" id="KW-0456">Lyase</keyword>
<dbReference type="Proteomes" id="UP000283523">
    <property type="component" value="Unassembled WGS sequence"/>
</dbReference>
<dbReference type="Gene3D" id="3.40.50.880">
    <property type="match status" value="1"/>
</dbReference>